<keyword evidence="2" id="KW-0472">Membrane</keyword>
<sequence>CGYMTLSQRRLRSRSNHVDRERAPPPPPLWLILTINWKFNYIGRGANAMVLTVACMLRIGLIVYLSRHVLSSEDAVIAKIKTLSETGLEKVCYKLFCYVFLLV</sequence>
<gene>
    <name evidence="3" type="ORF">L917_07661</name>
</gene>
<feature type="non-terminal residue" evidence="3">
    <location>
        <position position="1"/>
    </location>
</feature>
<feature type="region of interest" description="Disordered" evidence="1">
    <location>
        <begin position="1"/>
        <end position="25"/>
    </location>
</feature>
<keyword evidence="2" id="KW-1133">Transmembrane helix</keyword>
<dbReference type="EMBL" id="KI679410">
    <property type="protein sequence ID" value="ETL94348.1"/>
    <property type="molecule type" value="Genomic_DNA"/>
</dbReference>
<keyword evidence="2" id="KW-0812">Transmembrane</keyword>
<name>W2LA56_PHYNI</name>
<evidence type="ECO:0000256" key="1">
    <source>
        <dbReference type="SAM" id="MobiDB-lite"/>
    </source>
</evidence>
<protein>
    <submittedName>
        <fullName evidence="3">Uncharacterized protein</fullName>
    </submittedName>
</protein>
<accession>W2LA56</accession>
<dbReference type="AlphaFoldDB" id="W2LA56"/>
<organism evidence="3">
    <name type="scientific">Phytophthora nicotianae</name>
    <name type="common">Potato buckeye rot agent</name>
    <name type="synonym">Phytophthora parasitica</name>
    <dbReference type="NCBI Taxonomy" id="4792"/>
    <lineage>
        <taxon>Eukaryota</taxon>
        <taxon>Sar</taxon>
        <taxon>Stramenopiles</taxon>
        <taxon>Oomycota</taxon>
        <taxon>Peronosporomycetes</taxon>
        <taxon>Peronosporales</taxon>
        <taxon>Peronosporaceae</taxon>
        <taxon>Phytophthora</taxon>
    </lineage>
</organism>
<proteinExistence type="predicted"/>
<feature type="transmembrane region" description="Helical" evidence="2">
    <location>
        <begin position="46"/>
        <end position="65"/>
    </location>
</feature>
<evidence type="ECO:0000313" key="3">
    <source>
        <dbReference type="EMBL" id="ETL94348.1"/>
    </source>
</evidence>
<dbReference type="Proteomes" id="UP000054423">
    <property type="component" value="Unassembled WGS sequence"/>
</dbReference>
<evidence type="ECO:0000256" key="2">
    <source>
        <dbReference type="SAM" id="Phobius"/>
    </source>
</evidence>
<reference evidence="3" key="1">
    <citation type="submission" date="2013-11" db="EMBL/GenBank/DDBJ databases">
        <title>The Genome Sequence of Phytophthora parasitica CHvinca01.</title>
        <authorList>
            <consortium name="The Broad Institute Genomics Platform"/>
            <person name="Russ C."/>
            <person name="Tyler B."/>
            <person name="Panabieres F."/>
            <person name="Shan W."/>
            <person name="Tripathy S."/>
            <person name="Grunwald N."/>
            <person name="Machado M."/>
            <person name="Johnson C.S."/>
            <person name="Arredondo F."/>
            <person name="Hong C."/>
            <person name="Coffey M."/>
            <person name="Young S.K."/>
            <person name="Zeng Q."/>
            <person name="Gargeya S."/>
            <person name="Fitzgerald M."/>
            <person name="Abouelleil A."/>
            <person name="Alvarado L."/>
            <person name="Chapman S.B."/>
            <person name="Gainer-Dewar J."/>
            <person name="Goldberg J."/>
            <person name="Griggs A."/>
            <person name="Gujja S."/>
            <person name="Hansen M."/>
            <person name="Howarth C."/>
            <person name="Imamovic A."/>
            <person name="Ireland A."/>
            <person name="Larimer J."/>
            <person name="McCowan C."/>
            <person name="Murphy C."/>
            <person name="Pearson M."/>
            <person name="Poon T.W."/>
            <person name="Priest M."/>
            <person name="Roberts A."/>
            <person name="Saif S."/>
            <person name="Shea T."/>
            <person name="Sykes S."/>
            <person name="Wortman J."/>
            <person name="Nusbaum C."/>
            <person name="Birren B."/>
        </authorList>
    </citation>
    <scope>NUCLEOTIDE SEQUENCE [LARGE SCALE GENOMIC DNA]</scope>
    <source>
        <strain evidence="3">CHvinca01</strain>
    </source>
</reference>